<dbReference type="SMART" id="SM00449">
    <property type="entry name" value="SPRY"/>
    <property type="match status" value="1"/>
</dbReference>
<evidence type="ECO:0000313" key="13">
    <source>
        <dbReference type="EMBL" id="EMP41494.1"/>
    </source>
</evidence>
<dbReference type="InterPro" id="IPR003599">
    <property type="entry name" value="Ig_sub"/>
</dbReference>
<dbReference type="FunFam" id="2.60.40.10:FF:000183">
    <property type="entry name" value="Myelin-oligodendrocyte glycoprotein"/>
    <property type="match status" value="1"/>
</dbReference>
<dbReference type="Gene3D" id="2.60.120.920">
    <property type="match status" value="1"/>
</dbReference>
<gene>
    <name evidence="13" type="ORF">UY3_01260</name>
</gene>
<feature type="compositionally biased region" description="Basic and acidic residues" evidence="9">
    <location>
        <begin position="63"/>
        <end position="75"/>
    </location>
</feature>
<dbReference type="Gene3D" id="2.60.40.10">
    <property type="entry name" value="Immunoglobulins"/>
    <property type="match status" value="2"/>
</dbReference>
<dbReference type="Proteomes" id="UP000031443">
    <property type="component" value="Unassembled WGS sequence"/>
</dbReference>
<dbReference type="GO" id="GO:0001817">
    <property type="term" value="P:regulation of cytokine production"/>
    <property type="evidence" value="ECO:0007669"/>
    <property type="project" value="TreeGrafter"/>
</dbReference>
<keyword evidence="4" id="KW-0732">Signal</keyword>
<dbReference type="SMART" id="SM00406">
    <property type="entry name" value="IGv"/>
    <property type="match status" value="1"/>
</dbReference>
<dbReference type="AlphaFoldDB" id="M7BWA7"/>
<dbReference type="Pfam" id="PF07686">
    <property type="entry name" value="V-set"/>
    <property type="match status" value="1"/>
</dbReference>
<dbReference type="CDD" id="cd12888">
    <property type="entry name" value="SPRY_PRY_TRIM7_like"/>
    <property type="match status" value="1"/>
</dbReference>
<evidence type="ECO:0000313" key="14">
    <source>
        <dbReference type="Proteomes" id="UP000031443"/>
    </source>
</evidence>
<evidence type="ECO:0000256" key="9">
    <source>
        <dbReference type="SAM" id="MobiDB-lite"/>
    </source>
</evidence>
<evidence type="ECO:0000256" key="8">
    <source>
        <dbReference type="ARBA" id="ARBA00023319"/>
    </source>
</evidence>
<evidence type="ECO:0000259" key="11">
    <source>
        <dbReference type="PROSITE" id="PS50188"/>
    </source>
</evidence>
<evidence type="ECO:0000256" key="7">
    <source>
        <dbReference type="ARBA" id="ARBA00023157"/>
    </source>
</evidence>
<dbReference type="PROSITE" id="PS50835">
    <property type="entry name" value="IG_LIKE"/>
    <property type="match status" value="2"/>
</dbReference>
<evidence type="ECO:0000256" key="4">
    <source>
        <dbReference type="ARBA" id="ARBA00022729"/>
    </source>
</evidence>
<dbReference type="InterPro" id="IPR003879">
    <property type="entry name" value="Butyrophylin_SPRY"/>
</dbReference>
<dbReference type="InterPro" id="IPR003877">
    <property type="entry name" value="SPRY_dom"/>
</dbReference>
<keyword evidence="6 10" id="KW-0472">Membrane</keyword>
<evidence type="ECO:0000256" key="5">
    <source>
        <dbReference type="ARBA" id="ARBA00022989"/>
    </source>
</evidence>
<feature type="domain" description="B30.2/SPRY" evidence="11">
    <location>
        <begin position="492"/>
        <end position="679"/>
    </location>
</feature>
<dbReference type="GO" id="GO:0005102">
    <property type="term" value="F:signaling receptor binding"/>
    <property type="evidence" value="ECO:0007669"/>
    <property type="project" value="TreeGrafter"/>
</dbReference>
<dbReference type="FunFam" id="2.60.40.10:FF:000088">
    <property type="entry name" value="Butyrophilin subfamily 1 member A1"/>
    <property type="match status" value="1"/>
</dbReference>
<reference evidence="14" key="1">
    <citation type="journal article" date="2013" name="Nat. Genet.">
        <title>The draft genomes of soft-shell turtle and green sea turtle yield insights into the development and evolution of the turtle-specific body plan.</title>
        <authorList>
            <person name="Wang Z."/>
            <person name="Pascual-Anaya J."/>
            <person name="Zadissa A."/>
            <person name="Li W."/>
            <person name="Niimura Y."/>
            <person name="Huang Z."/>
            <person name="Li C."/>
            <person name="White S."/>
            <person name="Xiong Z."/>
            <person name="Fang D."/>
            <person name="Wang B."/>
            <person name="Ming Y."/>
            <person name="Chen Y."/>
            <person name="Zheng Y."/>
            <person name="Kuraku S."/>
            <person name="Pignatelli M."/>
            <person name="Herrero J."/>
            <person name="Beal K."/>
            <person name="Nozawa M."/>
            <person name="Li Q."/>
            <person name="Wang J."/>
            <person name="Zhang H."/>
            <person name="Yu L."/>
            <person name="Shigenobu S."/>
            <person name="Wang J."/>
            <person name="Liu J."/>
            <person name="Flicek P."/>
            <person name="Searle S."/>
            <person name="Wang J."/>
            <person name="Kuratani S."/>
            <person name="Yin Y."/>
            <person name="Aken B."/>
            <person name="Zhang G."/>
            <person name="Irie N."/>
        </authorList>
    </citation>
    <scope>NUCLEOTIDE SEQUENCE [LARGE SCALE GENOMIC DNA]</scope>
</reference>
<keyword evidence="8" id="KW-0393">Immunoglobulin domain</keyword>
<dbReference type="PRINTS" id="PR01407">
    <property type="entry name" value="BUTYPHLNCDUF"/>
</dbReference>
<accession>M7BWA7</accession>
<dbReference type="CDD" id="cd05713">
    <property type="entry name" value="IgV_MOG_like"/>
    <property type="match status" value="1"/>
</dbReference>
<keyword evidence="7" id="KW-1015">Disulfide bond</keyword>
<dbReference type="PANTHER" id="PTHR24100">
    <property type="entry name" value="BUTYROPHILIN"/>
    <property type="match status" value="1"/>
</dbReference>
<evidence type="ECO:0000256" key="10">
    <source>
        <dbReference type="SAM" id="Phobius"/>
    </source>
</evidence>
<dbReference type="InterPro" id="IPR050504">
    <property type="entry name" value="IgSF_BTN/MOG"/>
</dbReference>
<evidence type="ECO:0000256" key="2">
    <source>
        <dbReference type="ARBA" id="ARBA00007591"/>
    </source>
</evidence>
<keyword evidence="5 10" id="KW-1133">Transmembrane helix</keyword>
<evidence type="ECO:0000256" key="1">
    <source>
        <dbReference type="ARBA" id="ARBA00004479"/>
    </source>
</evidence>
<dbReference type="PROSITE" id="PS50188">
    <property type="entry name" value="B302_SPRY"/>
    <property type="match status" value="1"/>
</dbReference>
<feature type="domain" description="Ig-like" evidence="12">
    <location>
        <begin position="125"/>
        <end position="239"/>
    </location>
</feature>
<dbReference type="InterPro" id="IPR013106">
    <property type="entry name" value="Ig_V-set"/>
</dbReference>
<dbReference type="SMART" id="SM00589">
    <property type="entry name" value="PRY"/>
    <property type="match status" value="1"/>
</dbReference>
<protein>
    <submittedName>
        <fullName evidence="13">Butyrophilin subfamily 2 member A1</fullName>
    </submittedName>
</protein>
<dbReference type="Pfam" id="PF13765">
    <property type="entry name" value="PRY"/>
    <property type="match status" value="1"/>
</dbReference>
<dbReference type="InterPro" id="IPR006574">
    <property type="entry name" value="PRY"/>
</dbReference>
<dbReference type="InterPro" id="IPR053896">
    <property type="entry name" value="BTN3A2-like_Ig-C"/>
</dbReference>
<dbReference type="PANTHER" id="PTHR24100:SF149">
    <property type="entry name" value="BG-LIKE ANTIGEN 1-RELATED"/>
    <property type="match status" value="1"/>
</dbReference>
<dbReference type="Pfam" id="PF00622">
    <property type="entry name" value="SPRY"/>
    <property type="match status" value="1"/>
</dbReference>
<feature type="domain" description="Ig-like" evidence="12">
    <location>
        <begin position="263"/>
        <end position="349"/>
    </location>
</feature>
<keyword evidence="14" id="KW-1185">Reference proteome</keyword>
<dbReference type="FunFam" id="2.60.120.920:FF:000004">
    <property type="entry name" value="Butyrophilin subfamily 1 member A1"/>
    <property type="match status" value="1"/>
</dbReference>
<dbReference type="SUPFAM" id="SSF49899">
    <property type="entry name" value="Concanavalin A-like lectins/glucanases"/>
    <property type="match status" value="1"/>
</dbReference>
<feature type="compositionally biased region" description="Low complexity" evidence="9">
    <location>
        <begin position="420"/>
        <end position="429"/>
    </location>
</feature>
<dbReference type="InterPro" id="IPR013320">
    <property type="entry name" value="ConA-like_dom_sf"/>
</dbReference>
<name>M7BWA7_CHEMY</name>
<sequence length="679" mass="75975">MNSCSAAEGSLPSALRDKGVEEVPATEQAAPIVHSQRFAVEERIALAQESTRDGSLAGAPGKENLERPLEEDGKLSRKAPVGENQGPDQPSQQMGEEPSECNGAVIRKMKVSSFPHGPVTSSSLPGYIMFFIILSGHKVDSAQFKVIGPDHPVMATAGEDIVLPCHLSPRVSAESMEVRWYRSQFYALVHLYRDGDTQNERQMPEYQGRTEFLRDDIANGSVALRIRHVRPSDEGQYRCFFRSSVFHEESLLELKVAGLGSAPLISVEGYQDGGIQMVCRSAGWYPEPEVQWRDPSGQALTSLSETKPRGANGLFETQSSIIITETSNQSLSCHIRNALLNQEKESTVYIAEPFFPRVSPWMVALYVFLVISFALLGVAAFLFTLRGNLHAKIVLHWNEKINVSRLESVSCRRRAVQTRQQPPQALQAHHQNKAPHRPGHPKSKQHQTLPEQMQNLQPYLHCYRDQPPMNPTQACHNNLCTKCPNIYVYVYTTTYTGNVRYTDIGAGVDTNVTMDPNTANAQLVVSEDRKSVRRGIARQEVPDNPERFHSFCLLGCERFTSGKHYWEVEVGDGGFWAVGVARESMRRKGGIRFNPEQGIWAVERCGDQYRALTSPETPMPLHERPKKIGVYLDYEAEWVAFYDTGNETLIFTFTSASFTGETILPFFWVGIGVLLKICP</sequence>
<dbReference type="InterPro" id="IPR043136">
    <property type="entry name" value="B30.2/SPRY_sf"/>
</dbReference>
<feature type="region of interest" description="Disordered" evidence="9">
    <location>
        <begin position="1"/>
        <end position="99"/>
    </location>
</feature>
<evidence type="ECO:0000256" key="3">
    <source>
        <dbReference type="ARBA" id="ARBA00022692"/>
    </source>
</evidence>
<evidence type="ECO:0000259" key="12">
    <source>
        <dbReference type="PROSITE" id="PS50835"/>
    </source>
</evidence>
<dbReference type="Pfam" id="PF22705">
    <property type="entry name" value="C2-set_3"/>
    <property type="match status" value="1"/>
</dbReference>
<evidence type="ECO:0000256" key="6">
    <source>
        <dbReference type="ARBA" id="ARBA00023136"/>
    </source>
</evidence>
<comment type="subcellular location">
    <subcellularLocation>
        <location evidence="1">Membrane</location>
        <topology evidence="1">Single-pass type I membrane protein</topology>
    </subcellularLocation>
</comment>
<dbReference type="eggNOG" id="ENOG502QSRZ">
    <property type="taxonomic scope" value="Eukaryota"/>
</dbReference>
<organism evidence="13 14">
    <name type="scientific">Chelonia mydas</name>
    <name type="common">Green sea-turtle</name>
    <name type="synonym">Chelonia agassizi</name>
    <dbReference type="NCBI Taxonomy" id="8469"/>
    <lineage>
        <taxon>Eukaryota</taxon>
        <taxon>Metazoa</taxon>
        <taxon>Chordata</taxon>
        <taxon>Craniata</taxon>
        <taxon>Vertebrata</taxon>
        <taxon>Euteleostomi</taxon>
        <taxon>Archelosauria</taxon>
        <taxon>Testudinata</taxon>
        <taxon>Testudines</taxon>
        <taxon>Cryptodira</taxon>
        <taxon>Durocryptodira</taxon>
        <taxon>Americhelydia</taxon>
        <taxon>Chelonioidea</taxon>
        <taxon>Cheloniidae</taxon>
        <taxon>Chelonia</taxon>
    </lineage>
</organism>
<dbReference type="InterPro" id="IPR001870">
    <property type="entry name" value="B30.2/SPRY"/>
</dbReference>
<dbReference type="SMART" id="SM00409">
    <property type="entry name" value="IG"/>
    <property type="match status" value="1"/>
</dbReference>
<comment type="similarity">
    <text evidence="2">Belongs to the immunoglobulin superfamily. BTN/MOG family.</text>
</comment>
<feature type="transmembrane region" description="Helical" evidence="10">
    <location>
        <begin position="361"/>
        <end position="383"/>
    </location>
</feature>
<feature type="region of interest" description="Disordered" evidence="9">
    <location>
        <begin position="417"/>
        <end position="449"/>
    </location>
</feature>
<dbReference type="InterPro" id="IPR036179">
    <property type="entry name" value="Ig-like_dom_sf"/>
</dbReference>
<dbReference type="EMBL" id="KB490515">
    <property type="protein sequence ID" value="EMP41494.1"/>
    <property type="molecule type" value="Genomic_DNA"/>
</dbReference>
<dbReference type="InterPro" id="IPR007110">
    <property type="entry name" value="Ig-like_dom"/>
</dbReference>
<dbReference type="SUPFAM" id="SSF48726">
    <property type="entry name" value="Immunoglobulin"/>
    <property type="match status" value="2"/>
</dbReference>
<keyword evidence="3 10" id="KW-0812">Transmembrane</keyword>
<dbReference type="GO" id="GO:0050852">
    <property type="term" value="P:T cell receptor signaling pathway"/>
    <property type="evidence" value="ECO:0007669"/>
    <property type="project" value="TreeGrafter"/>
</dbReference>
<proteinExistence type="inferred from homology"/>
<feature type="compositionally biased region" description="Basic residues" evidence="9">
    <location>
        <begin position="430"/>
        <end position="445"/>
    </location>
</feature>
<dbReference type="InterPro" id="IPR013783">
    <property type="entry name" value="Ig-like_fold"/>
</dbReference>
<dbReference type="GO" id="GO:0009897">
    <property type="term" value="C:external side of plasma membrane"/>
    <property type="evidence" value="ECO:0007669"/>
    <property type="project" value="TreeGrafter"/>
</dbReference>